<dbReference type="PRINTS" id="PR00421">
    <property type="entry name" value="THIOREDOXIN"/>
</dbReference>
<feature type="domain" description="Thioredoxin" evidence="2">
    <location>
        <begin position="1"/>
        <end position="106"/>
    </location>
</feature>
<dbReference type="InterPro" id="IPR036249">
    <property type="entry name" value="Thioredoxin-like_sf"/>
</dbReference>
<dbReference type="OrthoDB" id="2121326at2759"/>
<reference evidence="3" key="1">
    <citation type="submission" date="2022-03" db="EMBL/GenBank/DDBJ databases">
        <authorList>
            <person name="Sayadi A."/>
        </authorList>
    </citation>
    <scope>NUCLEOTIDE SEQUENCE</scope>
</reference>
<dbReference type="InterPro" id="IPR017937">
    <property type="entry name" value="Thioredoxin_CS"/>
</dbReference>
<dbReference type="CDD" id="cd02947">
    <property type="entry name" value="TRX_family"/>
    <property type="match status" value="1"/>
</dbReference>
<dbReference type="PANTHER" id="PTHR46115">
    <property type="entry name" value="THIOREDOXIN-LIKE PROTEIN 1"/>
    <property type="match status" value="1"/>
</dbReference>
<dbReference type="EMBL" id="CAKOFQ010007319">
    <property type="protein sequence ID" value="CAH1998212.1"/>
    <property type="molecule type" value="Genomic_DNA"/>
</dbReference>
<dbReference type="Gene3D" id="3.40.30.10">
    <property type="entry name" value="Glutaredoxin"/>
    <property type="match status" value="1"/>
</dbReference>
<evidence type="ECO:0000313" key="3">
    <source>
        <dbReference type="EMBL" id="CAH1998212.1"/>
    </source>
</evidence>
<dbReference type="Pfam" id="PF00085">
    <property type="entry name" value="Thioredoxin"/>
    <property type="match status" value="1"/>
</dbReference>
<keyword evidence="1" id="KW-1015">Disulfide bond</keyword>
<name>A0A9P0PY24_ACAOB</name>
<sequence length="110" mass="12500">MVTAITHKDVLESRLDFAGDKLVVIEFYAHWCGPCKVVAPKFAEFAHEFPMLVLLKVDVDECEDIALKYNITSMPTYVFIRYKKVVTTFSGASAERLKRLTETLINKLGL</sequence>
<dbReference type="PROSITE" id="PS00194">
    <property type="entry name" value="THIOREDOXIN_1"/>
    <property type="match status" value="1"/>
</dbReference>
<accession>A0A9P0PY24</accession>
<dbReference type="AlphaFoldDB" id="A0A9P0PY24"/>
<dbReference type="Proteomes" id="UP001152888">
    <property type="component" value="Unassembled WGS sequence"/>
</dbReference>
<evidence type="ECO:0000256" key="1">
    <source>
        <dbReference type="ARBA" id="ARBA00023157"/>
    </source>
</evidence>
<evidence type="ECO:0000313" key="4">
    <source>
        <dbReference type="Proteomes" id="UP001152888"/>
    </source>
</evidence>
<protein>
    <recommendedName>
        <fullName evidence="2">Thioredoxin domain-containing protein</fullName>
    </recommendedName>
</protein>
<keyword evidence="4" id="KW-1185">Reference proteome</keyword>
<organism evidence="3 4">
    <name type="scientific">Acanthoscelides obtectus</name>
    <name type="common">Bean weevil</name>
    <name type="synonym">Bruchus obtectus</name>
    <dbReference type="NCBI Taxonomy" id="200917"/>
    <lineage>
        <taxon>Eukaryota</taxon>
        <taxon>Metazoa</taxon>
        <taxon>Ecdysozoa</taxon>
        <taxon>Arthropoda</taxon>
        <taxon>Hexapoda</taxon>
        <taxon>Insecta</taxon>
        <taxon>Pterygota</taxon>
        <taxon>Neoptera</taxon>
        <taxon>Endopterygota</taxon>
        <taxon>Coleoptera</taxon>
        <taxon>Polyphaga</taxon>
        <taxon>Cucujiformia</taxon>
        <taxon>Chrysomeloidea</taxon>
        <taxon>Chrysomelidae</taxon>
        <taxon>Bruchinae</taxon>
        <taxon>Bruchini</taxon>
        <taxon>Acanthoscelides</taxon>
    </lineage>
</organism>
<dbReference type="SUPFAM" id="SSF52833">
    <property type="entry name" value="Thioredoxin-like"/>
    <property type="match status" value="1"/>
</dbReference>
<proteinExistence type="predicted"/>
<dbReference type="InterPro" id="IPR013766">
    <property type="entry name" value="Thioredoxin_domain"/>
</dbReference>
<comment type="caution">
    <text evidence="3">The sequence shown here is derived from an EMBL/GenBank/DDBJ whole genome shotgun (WGS) entry which is preliminary data.</text>
</comment>
<evidence type="ECO:0000259" key="2">
    <source>
        <dbReference type="PROSITE" id="PS51352"/>
    </source>
</evidence>
<gene>
    <name evidence="3" type="ORF">ACAOBT_LOCUS24222</name>
</gene>
<dbReference type="PROSITE" id="PS51352">
    <property type="entry name" value="THIOREDOXIN_2"/>
    <property type="match status" value="1"/>
</dbReference>